<evidence type="ECO:0000313" key="1">
    <source>
        <dbReference type="EMBL" id="MCA0154436.1"/>
    </source>
</evidence>
<protein>
    <submittedName>
        <fullName evidence="1">Uncharacterized protein</fullName>
    </submittedName>
</protein>
<dbReference type="Proteomes" id="UP001198402">
    <property type="component" value="Unassembled WGS sequence"/>
</dbReference>
<reference evidence="2" key="1">
    <citation type="submission" date="2023-07" db="EMBL/GenBank/DDBJ databases">
        <authorList>
            <person name="Yue Y."/>
        </authorList>
    </citation>
    <scope>NUCLEOTIDE SEQUENCE [LARGE SCALE GENOMIC DNA]</scope>
    <source>
        <strain evidence="2">2Y89</strain>
    </source>
</reference>
<name>A0ABS7Y3E4_9FLAO</name>
<gene>
    <name evidence="1" type="ORF">LBV24_14490</name>
</gene>
<organism evidence="1 2">
    <name type="scientific">Winogradskyella vincentii</name>
    <dbReference type="NCBI Taxonomy" id="2877122"/>
    <lineage>
        <taxon>Bacteria</taxon>
        <taxon>Pseudomonadati</taxon>
        <taxon>Bacteroidota</taxon>
        <taxon>Flavobacteriia</taxon>
        <taxon>Flavobacteriales</taxon>
        <taxon>Flavobacteriaceae</taxon>
        <taxon>Winogradskyella</taxon>
    </lineage>
</organism>
<dbReference type="EMBL" id="JAIUJS010000011">
    <property type="protein sequence ID" value="MCA0154436.1"/>
    <property type="molecule type" value="Genomic_DNA"/>
</dbReference>
<proteinExistence type="predicted"/>
<comment type="caution">
    <text evidence="1">The sequence shown here is derived from an EMBL/GenBank/DDBJ whole genome shotgun (WGS) entry which is preliminary data.</text>
</comment>
<accession>A0ABS7Y3E4</accession>
<sequence length="203" mass="23018">MKLHLGVVMVILMFLGTYIEHNLVPNQQIVIQFSNHQITSEEANSAAEALKQQLEEIGAEKLDIGQFNSGQLTITYYSDTDVMSIQKVLTDDDLVLDYSLGKKSNDKSIPEKVELYKFNVSEIQDSPINNWDFEGTVVTELNHKSDRYYFPKVKSSATKEELNTNSKILYSRFTISSVFQIYKGKFAYQIPEVRAGPSMLGNS</sequence>
<keyword evidence="2" id="KW-1185">Reference proteome</keyword>
<evidence type="ECO:0000313" key="2">
    <source>
        <dbReference type="Proteomes" id="UP001198402"/>
    </source>
</evidence>